<proteinExistence type="predicted"/>
<accession>I0Z4X1</accession>
<dbReference type="Proteomes" id="UP000007264">
    <property type="component" value="Unassembled WGS sequence"/>
</dbReference>
<keyword evidence="3" id="KW-1185">Reference proteome</keyword>
<dbReference type="PANTHER" id="PTHR22895">
    <property type="entry name" value="ARMADILLO REPEAT-CONTAINING PROTEIN 6"/>
    <property type="match status" value="1"/>
</dbReference>
<dbReference type="InterPro" id="IPR011989">
    <property type="entry name" value="ARM-like"/>
</dbReference>
<dbReference type="PANTHER" id="PTHR22895:SF0">
    <property type="entry name" value="ARMADILLO REPEAT-CONTAINING PROTEIN 6"/>
    <property type="match status" value="1"/>
</dbReference>
<protein>
    <submittedName>
        <fullName evidence="2">ARM repeat-containing protein</fullName>
    </submittedName>
</protein>
<evidence type="ECO:0000313" key="3">
    <source>
        <dbReference type="Proteomes" id="UP000007264"/>
    </source>
</evidence>
<dbReference type="InterPro" id="IPR016024">
    <property type="entry name" value="ARM-type_fold"/>
</dbReference>
<gene>
    <name evidence="2" type="ORF">COCSUDRAFT_64781</name>
</gene>
<dbReference type="RefSeq" id="XP_005650234.1">
    <property type="nucleotide sequence ID" value="XM_005650177.1"/>
</dbReference>
<evidence type="ECO:0000313" key="2">
    <source>
        <dbReference type="EMBL" id="EIE25690.1"/>
    </source>
</evidence>
<dbReference type="Gene3D" id="1.25.10.10">
    <property type="entry name" value="Leucine-rich Repeat Variant"/>
    <property type="match status" value="1"/>
</dbReference>
<evidence type="ECO:0000256" key="1">
    <source>
        <dbReference type="ARBA" id="ARBA00022737"/>
    </source>
</evidence>
<dbReference type="GeneID" id="17044250"/>
<reference evidence="2 3" key="1">
    <citation type="journal article" date="2012" name="Genome Biol.">
        <title>The genome of the polar eukaryotic microalga coccomyxa subellipsoidea reveals traits of cold adaptation.</title>
        <authorList>
            <person name="Blanc G."/>
            <person name="Agarkova I."/>
            <person name="Grimwood J."/>
            <person name="Kuo A."/>
            <person name="Brueggeman A."/>
            <person name="Dunigan D."/>
            <person name="Gurnon J."/>
            <person name="Ladunga I."/>
            <person name="Lindquist E."/>
            <person name="Lucas S."/>
            <person name="Pangilinan J."/>
            <person name="Proschold T."/>
            <person name="Salamov A."/>
            <person name="Schmutz J."/>
            <person name="Weeks D."/>
            <person name="Yamada T."/>
            <person name="Claverie J.M."/>
            <person name="Grigoriev I."/>
            <person name="Van Etten J."/>
            <person name="Lomsadze A."/>
            <person name="Borodovsky M."/>
        </authorList>
    </citation>
    <scope>NUCLEOTIDE SEQUENCE [LARGE SCALE GENOMIC DNA]</scope>
    <source>
        <strain evidence="2 3">C-169</strain>
    </source>
</reference>
<dbReference type="KEGG" id="csl:COCSUDRAFT_64781"/>
<dbReference type="EMBL" id="AGSI01000003">
    <property type="protein sequence ID" value="EIE25690.1"/>
    <property type="molecule type" value="Genomic_DNA"/>
</dbReference>
<dbReference type="SUPFAM" id="SSF48371">
    <property type="entry name" value="ARM repeat"/>
    <property type="match status" value="1"/>
</dbReference>
<comment type="caution">
    <text evidence="2">The sequence shown here is derived from an EMBL/GenBank/DDBJ whole genome shotgun (WGS) entry which is preliminary data.</text>
</comment>
<dbReference type="OrthoDB" id="449062at2759"/>
<sequence length="501" mass="51339">MVARQRITQESFDEAVQENITEFDMTPEEAVKSAVEEFEMQGADLTGIIKSADGGNIDSHPATLAVQRLTAAVGAACDAGSAEQTQSETDACQQLLQVLRSSDKETRAEAVTVAVKAGAVRALLSSHAVTQEAASAGRTCLALSVLPVLLISDGAQDDFAAAGGVETLAGLLDRWTGANLRPGSGDVIGAAAAAIEAAAAKHENSKCAFVDAGVHTRLIGAAVASRPPGGGEGVGGQHPPPPSALAAICNALRSFATADDLRPSTSRAFQNGRTIANAGALDAMYGILQRENDSDAAAWHPELVAAVCGAMRRIAVNDDTCTEFADLGGLAATMQAVRKGMGSAAVARSGFGLLRQLANSDAIKNTIVDQDGLELINTAVGAHIACAGPLEQALGLLASLMLRNPAVAERAVAAGCIDTALDAMRAAEAAGNRGFADSAVGAQWACMALRNMVARNPELRPAVLEKGAEPFLRRAKVAHPATCDDVGAAALRDLGFDDYLA</sequence>
<name>I0Z4X1_COCSC</name>
<dbReference type="AlphaFoldDB" id="I0Z4X1"/>
<organism evidence="2 3">
    <name type="scientific">Coccomyxa subellipsoidea (strain C-169)</name>
    <name type="common">Green microalga</name>
    <dbReference type="NCBI Taxonomy" id="574566"/>
    <lineage>
        <taxon>Eukaryota</taxon>
        <taxon>Viridiplantae</taxon>
        <taxon>Chlorophyta</taxon>
        <taxon>core chlorophytes</taxon>
        <taxon>Trebouxiophyceae</taxon>
        <taxon>Trebouxiophyceae incertae sedis</taxon>
        <taxon>Coccomyxaceae</taxon>
        <taxon>Coccomyxa</taxon>
        <taxon>Coccomyxa subellipsoidea</taxon>
    </lineage>
</organism>
<dbReference type="eggNOG" id="KOG4199">
    <property type="taxonomic scope" value="Eukaryota"/>
</dbReference>
<keyword evidence="1" id="KW-0677">Repeat</keyword>